<name>R9AR89_WALI9</name>
<keyword evidence="3" id="KW-1185">Reference proteome</keyword>
<proteinExistence type="predicted"/>
<dbReference type="Proteomes" id="UP000014064">
    <property type="component" value="Unassembled WGS sequence"/>
</dbReference>
<dbReference type="HOGENOM" id="CLU_1310954_0_0_1"/>
<evidence type="ECO:0000313" key="2">
    <source>
        <dbReference type="EMBL" id="EOR04698.1"/>
    </source>
</evidence>
<dbReference type="RefSeq" id="XP_009265704.1">
    <property type="nucleotide sequence ID" value="XM_009267429.1"/>
</dbReference>
<dbReference type="KEGG" id="wic:J056_000031"/>
<reference evidence="3" key="1">
    <citation type="journal article" date="2013" name="BMC Genomics">
        <title>Genome and transcriptome sequencing of the halophilic fungus Wallemia ichthyophaga: haloadaptations present and absent.</title>
        <authorList>
            <person name="Zajc J."/>
            <person name="Liu Y."/>
            <person name="Dai W."/>
            <person name="Yang Z."/>
            <person name="Hu J."/>
            <person name="Gostincar C."/>
            <person name="Gunde-Cimerman N."/>
        </authorList>
    </citation>
    <scope>NUCLEOTIDE SEQUENCE [LARGE SCALE GENOMIC DNA]</scope>
    <source>
        <strain evidence="3">EXF-994 / CBS 113033</strain>
    </source>
</reference>
<dbReference type="GeneID" id="20372983"/>
<organism evidence="2 3">
    <name type="scientific">Wallemia ichthyophaga (strain EXF-994 / CBS 113033)</name>
    <dbReference type="NCBI Taxonomy" id="1299270"/>
    <lineage>
        <taxon>Eukaryota</taxon>
        <taxon>Fungi</taxon>
        <taxon>Dikarya</taxon>
        <taxon>Basidiomycota</taxon>
        <taxon>Wallemiomycotina</taxon>
        <taxon>Wallemiomycetes</taxon>
        <taxon>Wallemiales</taxon>
        <taxon>Wallemiaceae</taxon>
        <taxon>Wallemia</taxon>
    </lineage>
</organism>
<feature type="compositionally biased region" description="Low complexity" evidence="1">
    <location>
        <begin position="162"/>
        <end position="172"/>
    </location>
</feature>
<protein>
    <submittedName>
        <fullName evidence="2">Uncharacterized protein</fullName>
    </submittedName>
</protein>
<feature type="region of interest" description="Disordered" evidence="1">
    <location>
        <begin position="152"/>
        <end position="189"/>
    </location>
</feature>
<sequence>MIGYGELRLGVRVKFSEKYGYRLSLLLDIPGFNSLCHQRKEAVYDTFTSFQIPDYQRKRTLTTSSANPNAVQHAFGDQQEEPVGIDLQPAHSKKVVSRGGEEEEVAVGLEVEGKSRARPGAKRNSISLMKRKRTHTADFIYQYTLNEQQQEVADEQDESVASTSTSRYQTRSQTRKKESKYSHKPKSAPIEVEMRECDYAYVNEYKQGLL</sequence>
<feature type="region of interest" description="Disordered" evidence="1">
    <location>
        <begin position="79"/>
        <end position="103"/>
    </location>
</feature>
<evidence type="ECO:0000256" key="1">
    <source>
        <dbReference type="SAM" id="MobiDB-lite"/>
    </source>
</evidence>
<dbReference type="AlphaFoldDB" id="R9AR89"/>
<evidence type="ECO:0000313" key="3">
    <source>
        <dbReference type="Proteomes" id="UP000014064"/>
    </source>
</evidence>
<gene>
    <name evidence="2" type="ORF">J056_000031</name>
</gene>
<accession>R9AR89</accession>
<dbReference type="EMBL" id="KE007224">
    <property type="protein sequence ID" value="EOR04698.1"/>
    <property type="molecule type" value="Genomic_DNA"/>
</dbReference>